<dbReference type="Pfam" id="PF02625">
    <property type="entry name" value="XdhC_CoxI"/>
    <property type="match status" value="1"/>
</dbReference>
<evidence type="ECO:0000313" key="4">
    <source>
        <dbReference type="Proteomes" id="UP000198356"/>
    </source>
</evidence>
<keyword evidence="4" id="KW-1185">Reference proteome</keyword>
<dbReference type="AlphaFoldDB" id="A0A239KTS8"/>
<gene>
    <name evidence="3" type="ORF">SAMN05421770_105220</name>
</gene>
<dbReference type="Proteomes" id="UP000198356">
    <property type="component" value="Unassembled WGS sequence"/>
</dbReference>
<accession>A0A239KTS8</accession>
<evidence type="ECO:0000259" key="2">
    <source>
        <dbReference type="Pfam" id="PF13478"/>
    </source>
</evidence>
<dbReference type="InterPro" id="IPR052698">
    <property type="entry name" value="MoCofactor_Util/Proc"/>
</dbReference>
<evidence type="ECO:0000313" key="3">
    <source>
        <dbReference type="EMBL" id="SNT21777.1"/>
    </source>
</evidence>
<dbReference type="EMBL" id="FZOU01000005">
    <property type="protein sequence ID" value="SNT21777.1"/>
    <property type="molecule type" value="Genomic_DNA"/>
</dbReference>
<name>A0A239KTS8_9BACT</name>
<dbReference type="InterPro" id="IPR027051">
    <property type="entry name" value="XdhC_Rossmann_dom"/>
</dbReference>
<dbReference type="PANTHER" id="PTHR30388:SF6">
    <property type="entry name" value="XANTHINE DEHYDROGENASE SUBUNIT A-RELATED"/>
    <property type="match status" value="1"/>
</dbReference>
<dbReference type="PANTHER" id="PTHR30388">
    <property type="entry name" value="ALDEHYDE OXIDOREDUCTASE MOLYBDENUM COFACTOR ASSEMBLY PROTEIN"/>
    <property type="match status" value="1"/>
</dbReference>
<evidence type="ECO:0000259" key="1">
    <source>
        <dbReference type="Pfam" id="PF02625"/>
    </source>
</evidence>
<dbReference type="Pfam" id="PF13478">
    <property type="entry name" value="XdhC_C"/>
    <property type="match status" value="1"/>
</dbReference>
<proteinExistence type="predicted"/>
<feature type="domain" description="XdhC Rossmann" evidence="2">
    <location>
        <begin position="200"/>
        <end position="343"/>
    </location>
</feature>
<feature type="domain" description="XdhC- CoxI" evidence="1">
    <location>
        <begin position="24"/>
        <end position="90"/>
    </location>
</feature>
<organism evidence="3 4">
    <name type="scientific">Granulicella rosea</name>
    <dbReference type="NCBI Taxonomy" id="474952"/>
    <lineage>
        <taxon>Bacteria</taxon>
        <taxon>Pseudomonadati</taxon>
        <taxon>Acidobacteriota</taxon>
        <taxon>Terriglobia</taxon>
        <taxon>Terriglobales</taxon>
        <taxon>Acidobacteriaceae</taxon>
        <taxon>Granulicella</taxon>
    </lineage>
</organism>
<protein>
    <submittedName>
        <fullName evidence="3">Xanthine and CO dehydrogenase maturation factor, XdhC/CoxF family</fullName>
    </submittedName>
</protein>
<sequence length="385" mass="40685">MERRQIVELWREPGTASGVAGTASGVLITLVHAEGSTYRRPGARLLTAAMGSQADARGLYAGTISGGCLESEVVRRARWMVRAGAVVERYSMAFDDTAEIPFGLGCGGTVDLLFEPAGAPEAEALFQAMSDSLAGVESIVVSFLPGGGRGLRRVVYSADGRVVFASEGLDAKKIDCARALEPGGEYEGRYVERLFRPQRLVILGAGDDAKPLAAMASSLGWSVLVADGRAQLARAERFPHAEQVLVLDDPDQLQIEPQDAVVLMTHSYEQDRTLLSGLLASPRGPRYLGMLGSRHRSSLLVSEAAAMTGRSVSACCETVFAPVGLDLGGDGPEAIALAIVAEVQAFRHGRLSVSRKLTPGEVAEQLERGGSSRYLQAQCALGAAE</sequence>
<reference evidence="3 4" key="1">
    <citation type="submission" date="2017-06" db="EMBL/GenBank/DDBJ databases">
        <authorList>
            <person name="Kim H.J."/>
            <person name="Triplett B.A."/>
        </authorList>
    </citation>
    <scope>NUCLEOTIDE SEQUENCE [LARGE SCALE GENOMIC DNA]</scope>
    <source>
        <strain evidence="3 4">DSM 18704</strain>
    </source>
</reference>
<dbReference type="InterPro" id="IPR003777">
    <property type="entry name" value="XdhC_CoxI"/>
</dbReference>
<dbReference type="Gene3D" id="3.40.50.720">
    <property type="entry name" value="NAD(P)-binding Rossmann-like Domain"/>
    <property type="match status" value="1"/>
</dbReference>